<dbReference type="EMBL" id="JAWDKB010000001">
    <property type="protein sequence ID" value="MDV0442807.1"/>
    <property type="molecule type" value="Genomic_DNA"/>
</dbReference>
<name>A0AAE4MD35_9EURY</name>
<sequence length="56" mass="6251">MSRFFSVMTNRFIHQKIRCRIMSHKEAKKAEAPKAAPKAAAKVEAPKVAPKSGKKN</sequence>
<gene>
    <name evidence="2" type="ORF">McpCs1_01530</name>
</gene>
<accession>A0AAE4MD35</accession>
<dbReference type="Proteomes" id="UP001283212">
    <property type="component" value="Unassembled WGS sequence"/>
</dbReference>
<protein>
    <submittedName>
        <fullName evidence="2">Uncharacterized protein</fullName>
    </submittedName>
</protein>
<dbReference type="AlphaFoldDB" id="A0AAE4MD35"/>
<evidence type="ECO:0000256" key="1">
    <source>
        <dbReference type="SAM" id="MobiDB-lite"/>
    </source>
</evidence>
<evidence type="ECO:0000313" key="2">
    <source>
        <dbReference type="EMBL" id="MDV0442807.1"/>
    </source>
</evidence>
<organism evidence="2 3">
    <name type="scientific">Methanorbis rubei</name>
    <dbReference type="NCBI Taxonomy" id="3028300"/>
    <lineage>
        <taxon>Archaea</taxon>
        <taxon>Methanobacteriati</taxon>
        <taxon>Methanobacteriota</taxon>
        <taxon>Stenosarchaea group</taxon>
        <taxon>Methanomicrobia</taxon>
        <taxon>Methanomicrobiales</taxon>
        <taxon>Methanocorpusculaceae</taxon>
        <taxon>Methanorbis</taxon>
    </lineage>
</organism>
<feature type="region of interest" description="Disordered" evidence="1">
    <location>
        <begin position="28"/>
        <end position="56"/>
    </location>
</feature>
<comment type="caution">
    <text evidence="2">The sequence shown here is derived from an EMBL/GenBank/DDBJ whole genome shotgun (WGS) entry which is preliminary data.</text>
</comment>
<feature type="compositionally biased region" description="Low complexity" evidence="1">
    <location>
        <begin position="33"/>
        <end position="56"/>
    </location>
</feature>
<evidence type="ECO:0000313" key="3">
    <source>
        <dbReference type="Proteomes" id="UP001283212"/>
    </source>
</evidence>
<reference evidence="2 3" key="1">
    <citation type="submission" date="2023-06" db="EMBL/GenBank/DDBJ databases">
        <title>Genome sequence of Methancorpusculaceae sp. Cs1.</title>
        <authorList>
            <person name="Protasov E."/>
            <person name="Platt K."/>
            <person name="Poehlein A."/>
            <person name="Daniel R."/>
            <person name="Brune A."/>
        </authorList>
    </citation>
    <scope>NUCLEOTIDE SEQUENCE [LARGE SCALE GENOMIC DNA]</scope>
    <source>
        <strain evidence="2 3">Cs1</strain>
    </source>
</reference>
<proteinExistence type="predicted"/>
<keyword evidence="3" id="KW-1185">Reference proteome</keyword>